<dbReference type="InterPro" id="IPR052929">
    <property type="entry name" value="RNase_H-like_EbsB-rel"/>
</dbReference>
<comment type="caution">
    <text evidence="2">The sequence shown here is derived from an EMBL/GenBank/DDBJ whole genome shotgun (WGS) entry which is preliminary data.</text>
</comment>
<reference evidence="2 3" key="1">
    <citation type="journal article" date="2024" name="G3 (Bethesda)">
        <title>Genome assembly of Hibiscus sabdariffa L. provides insights into metabolisms of medicinal natural products.</title>
        <authorList>
            <person name="Kim T."/>
        </authorList>
    </citation>
    <scope>NUCLEOTIDE SEQUENCE [LARGE SCALE GENOMIC DNA]</scope>
    <source>
        <strain evidence="2">TK-2024</strain>
        <tissue evidence="2">Old leaves</tissue>
    </source>
</reference>
<gene>
    <name evidence="2" type="ORF">V6N11_084211</name>
</gene>
<evidence type="ECO:0000313" key="2">
    <source>
        <dbReference type="EMBL" id="KAK9003571.1"/>
    </source>
</evidence>
<protein>
    <recommendedName>
        <fullName evidence="1">RNase H type-1 domain-containing protein</fullName>
    </recommendedName>
</protein>
<evidence type="ECO:0000259" key="1">
    <source>
        <dbReference type="Pfam" id="PF13456"/>
    </source>
</evidence>
<feature type="domain" description="RNase H type-1" evidence="1">
    <location>
        <begin position="14"/>
        <end position="109"/>
    </location>
</feature>
<evidence type="ECO:0000313" key="3">
    <source>
        <dbReference type="Proteomes" id="UP001396334"/>
    </source>
</evidence>
<keyword evidence="3" id="KW-1185">Reference proteome</keyword>
<dbReference type="PANTHER" id="PTHR47074">
    <property type="entry name" value="BNAC02G40300D PROTEIN"/>
    <property type="match status" value="1"/>
</dbReference>
<dbReference type="EMBL" id="JBBPBN010000033">
    <property type="protein sequence ID" value="KAK9003571.1"/>
    <property type="molecule type" value="Genomic_DNA"/>
</dbReference>
<name>A0ABR2QS92_9ROSI</name>
<sequence length="109" mass="12016">MQWLPPLGDAIKVNFDACFSSRYCSSFSRVFARNNGSSIMTVGTISHCFVPSPEVAEAYACVNALLLARDADFIYVSIEGDALTVINKANCRGDDRSILRSLVKQIHHM</sequence>
<accession>A0ABR2QS92</accession>
<dbReference type="InterPro" id="IPR002156">
    <property type="entry name" value="RNaseH_domain"/>
</dbReference>
<dbReference type="Pfam" id="PF13456">
    <property type="entry name" value="RVT_3"/>
    <property type="match status" value="1"/>
</dbReference>
<dbReference type="Proteomes" id="UP001396334">
    <property type="component" value="Unassembled WGS sequence"/>
</dbReference>
<organism evidence="2 3">
    <name type="scientific">Hibiscus sabdariffa</name>
    <name type="common">roselle</name>
    <dbReference type="NCBI Taxonomy" id="183260"/>
    <lineage>
        <taxon>Eukaryota</taxon>
        <taxon>Viridiplantae</taxon>
        <taxon>Streptophyta</taxon>
        <taxon>Embryophyta</taxon>
        <taxon>Tracheophyta</taxon>
        <taxon>Spermatophyta</taxon>
        <taxon>Magnoliopsida</taxon>
        <taxon>eudicotyledons</taxon>
        <taxon>Gunneridae</taxon>
        <taxon>Pentapetalae</taxon>
        <taxon>rosids</taxon>
        <taxon>malvids</taxon>
        <taxon>Malvales</taxon>
        <taxon>Malvaceae</taxon>
        <taxon>Malvoideae</taxon>
        <taxon>Hibiscus</taxon>
    </lineage>
</organism>
<proteinExistence type="predicted"/>
<dbReference type="PANTHER" id="PTHR47074:SF61">
    <property type="entry name" value="RNASE H TYPE-1 DOMAIN-CONTAINING PROTEIN"/>
    <property type="match status" value="1"/>
</dbReference>